<evidence type="ECO:0000256" key="1">
    <source>
        <dbReference type="SAM" id="MobiDB-lite"/>
    </source>
</evidence>
<gene>
    <name evidence="2" type="ORF">SDC9_182792</name>
</gene>
<evidence type="ECO:0000313" key="2">
    <source>
        <dbReference type="EMBL" id="MPN35295.1"/>
    </source>
</evidence>
<name>A0A645H8I4_9ZZZZ</name>
<accession>A0A645H8I4</accession>
<proteinExistence type="predicted"/>
<sequence>MRATAECIANIGSQHPDIGALAAGDPQCQRIAGECQAFDGMNGHRPRLTLNLDTLARQFVEWATIPLQCRMHGRNLLDSTGKLRQHIRNASRIQTHFGRRGDYPFGIAGVGRHPQLEDRFVGLVSIEQVGGKLGRLAEAQRQQPGGQRIEGTGMPPLGGGKEPTRFL</sequence>
<protein>
    <submittedName>
        <fullName evidence="2">Uncharacterized protein</fullName>
    </submittedName>
</protein>
<reference evidence="2" key="1">
    <citation type="submission" date="2019-08" db="EMBL/GenBank/DDBJ databases">
        <authorList>
            <person name="Kucharzyk K."/>
            <person name="Murdoch R.W."/>
            <person name="Higgins S."/>
            <person name="Loffler F."/>
        </authorList>
    </citation>
    <scope>NUCLEOTIDE SEQUENCE</scope>
</reference>
<organism evidence="2">
    <name type="scientific">bioreactor metagenome</name>
    <dbReference type="NCBI Taxonomy" id="1076179"/>
    <lineage>
        <taxon>unclassified sequences</taxon>
        <taxon>metagenomes</taxon>
        <taxon>ecological metagenomes</taxon>
    </lineage>
</organism>
<dbReference type="EMBL" id="VSSQ01088785">
    <property type="protein sequence ID" value="MPN35295.1"/>
    <property type="molecule type" value="Genomic_DNA"/>
</dbReference>
<feature type="region of interest" description="Disordered" evidence="1">
    <location>
        <begin position="139"/>
        <end position="167"/>
    </location>
</feature>
<dbReference type="AlphaFoldDB" id="A0A645H8I4"/>
<comment type="caution">
    <text evidence="2">The sequence shown here is derived from an EMBL/GenBank/DDBJ whole genome shotgun (WGS) entry which is preliminary data.</text>
</comment>